<feature type="non-terminal residue" evidence="1">
    <location>
        <position position="379"/>
    </location>
</feature>
<organism evidence="1 2">
    <name type="scientific">Paramuricea clavata</name>
    <name type="common">Red gorgonian</name>
    <name type="synonym">Violescent sea-whip</name>
    <dbReference type="NCBI Taxonomy" id="317549"/>
    <lineage>
        <taxon>Eukaryota</taxon>
        <taxon>Metazoa</taxon>
        <taxon>Cnidaria</taxon>
        <taxon>Anthozoa</taxon>
        <taxon>Octocorallia</taxon>
        <taxon>Malacalcyonacea</taxon>
        <taxon>Plexauridae</taxon>
        <taxon>Paramuricea</taxon>
    </lineage>
</organism>
<evidence type="ECO:0000313" key="2">
    <source>
        <dbReference type="Proteomes" id="UP001152795"/>
    </source>
</evidence>
<dbReference type="OrthoDB" id="5988317at2759"/>
<dbReference type="AlphaFoldDB" id="A0A6S7K6H8"/>
<feature type="non-terminal residue" evidence="1">
    <location>
        <position position="1"/>
    </location>
</feature>
<sequence length="379" mass="43040">KDSSKTTISTDWSTWLQLISREETEKRDNGGSMHNKWRKFGKYKTSNNWNGGGTGDQMLMSYIKSIEVGKLYSVREMLCDGLDENDKVNGCYRDVEELVLKLAEFYINSGEYNILTFDEPNTFHIALGGDGAPLGKDDTACSWLLMTDLERIQKKSYSVLAVNGESVQVKFVIGELPNDMKMLAFLLGGELTNSATYFSTFADVSKDTIVDCKGLFGPQPTDTWKPWVYTKRVRDAKAVEKFKQKLNPNISEKTRRSKVTGFIAKQKSRQEFIPLVADLINKAHIEPLHLKNHACALAHSHLLKLVISWSNLSTSISTFSQVPLKSPFYSRVKITEDKVGELELHRGNFYRGYCLYFHVNPTVWSLGNVVHKHTQEMKL</sequence>
<accession>A0A6S7K6H8</accession>
<proteinExistence type="predicted"/>
<reference evidence="1" key="1">
    <citation type="submission" date="2020-04" db="EMBL/GenBank/DDBJ databases">
        <authorList>
            <person name="Alioto T."/>
            <person name="Alioto T."/>
            <person name="Gomez Garrido J."/>
        </authorList>
    </citation>
    <scope>NUCLEOTIDE SEQUENCE</scope>
    <source>
        <strain evidence="1">A484AB</strain>
    </source>
</reference>
<gene>
    <name evidence="1" type="ORF">PACLA_8A034227</name>
</gene>
<dbReference type="EMBL" id="CACRXK020012727">
    <property type="protein sequence ID" value="CAB4023873.1"/>
    <property type="molecule type" value="Genomic_DNA"/>
</dbReference>
<protein>
    <submittedName>
        <fullName evidence="1">Uncharacterized protein</fullName>
    </submittedName>
</protein>
<evidence type="ECO:0000313" key="1">
    <source>
        <dbReference type="EMBL" id="CAB4023873.1"/>
    </source>
</evidence>
<name>A0A6S7K6H8_PARCT</name>
<dbReference type="Proteomes" id="UP001152795">
    <property type="component" value="Unassembled WGS sequence"/>
</dbReference>
<comment type="caution">
    <text evidence="1">The sequence shown here is derived from an EMBL/GenBank/DDBJ whole genome shotgun (WGS) entry which is preliminary data.</text>
</comment>
<keyword evidence="2" id="KW-1185">Reference proteome</keyword>